<sequence>MNKKNLAAIRKEFKMDNHRFQIDEICSVYVKQESKDIISSEKTLFARLDTEHQELLLKNFKRILTGPLDTKVYELDFISGNNEGQHLLLGILESHDLKADSDKLIEKILEQNNYETDVVINLIRAEYSKPAKKRKGEDDAGMDDVAYAFRFLMCSVNKVDQPKRALRYDFEKKGFKVSTPMDVIVNLSAPLDGFMFPCFNENSADVNRVIYYSQAPNCPNTAFVEGVIHCELKLTASEEKDKFSQIIKGVVGEKIQPEIMNNIYSKINEQILASEEEEESDIPTLGVKNIEWVLRNSGVEDISKLEQVFCEIMEKDSIELKATSILPPYESKSIKINSSIVDIAISPKDLKGLKQVVRDGRKCLLIEIDDDIIVEGLKLNTENY</sequence>
<gene>
    <name evidence="1" type="ordered locus">Desru_2056</name>
</gene>
<protein>
    <recommendedName>
        <fullName evidence="3">DUF4317 family protein</fullName>
    </recommendedName>
</protein>
<dbReference type="eggNOG" id="ENOG502Z7TS">
    <property type="taxonomic scope" value="Bacteria"/>
</dbReference>
<evidence type="ECO:0008006" key="3">
    <source>
        <dbReference type="Google" id="ProtNLM"/>
    </source>
</evidence>
<accession>F6DVF6</accession>
<dbReference type="InterPro" id="IPR025466">
    <property type="entry name" value="DUF4317"/>
</dbReference>
<dbReference type="HOGENOM" id="CLU_044566_1_0_9"/>
<name>F6DVF6_DESRL</name>
<dbReference type="EMBL" id="CP002780">
    <property type="protein sequence ID" value="AEG60309.1"/>
    <property type="molecule type" value="Genomic_DNA"/>
</dbReference>
<reference evidence="1 2" key="2">
    <citation type="journal article" date="2012" name="Stand. Genomic Sci.">
        <title>Complete genome sequence of the sulfate-reducing firmicute Desulfotomaculum ruminis type strain (DL(T)).</title>
        <authorList>
            <person name="Spring S."/>
            <person name="Visser M."/>
            <person name="Lu M."/>
            <person name="Copeland A."/>
            <person name="Lapidus A."/>
            <person name="Lucas S."/>
            <person name="Cheng J.F."/>
            <person name="Han C."/>
            <person name="Tapia R."/>
            <person name="Goodwin L.A."/>
            <person name="Pitluck S."/>
            <person name="Ivanova N."/>
            <person name="Land M."/>
            <person name="Hauser L."/>
            <person name="Larimer F."/>
            <person name="Rohde M."/>
            <person name="Goker M."/>
            <person name="Detter J.C."/>
            <person name="Kyrpides N.C."/>
            <person name="Woyke T."/>
            <person name="Schaap P.J."/>
            <person name="Plugge C.M."/>
            <person name="Muyzer G."/>
            <person name="Kuever J."/>
            <person name="Pereira I.A."/>
            <person name="Parshina S.N."/>
            <person name="Bernier-Latmani R."/>
            <person name="Stams A.J."/>
            <person name="Klenk H.P."/>
        </authorList>
    </citation>
    <scope>NUCLEOTIDE SEQUENCE [LARGE SCALE GENOMIC DNA]</scope>
    <source>
        <strain evidence="2">ATCC 23193 / DSM 2154 / NCIB 8452 / DL</strain>
    </source>
</reference>
<dbReference type="Pfam" id="PF14199">
    <property type="entry name" value="DUF4317"/>
    <property type="match status" value="1"/>
</dbReference>
<keyword evidence="2" id="KW-1185">Reference proteome</keyword>
<dbReference type="OrthoDB" id="1642058at2"/>
<dbReference type="RefSeq" id="WP_013842071.1">
    <property type="nucleotide sequence ID" value="NC_015589.1"/>
</dbReference>
<dbReference type="AlphaFoldDB" id="F6DVF6"/>
<organism evidence="1 2">
    <name type="scientific">Desulforamulus ruminis (strain ATCC 23193 / DSM 2154 / NCIMB 8452 / DL)</name>
    <name type="common">Desulfotomaculum ruminis</name>
    <dbReference type="NCBI Taxonomy" id="696281"/>
    <lineage>
        <taxon>Bacteria</taxon>
        <taxon>Bacillati</taxon>
        <taxon>Bacillota</taxon>
        <taxon>Clostridia</taxon>
        <taxon>Eubacteriales</taxon>
        <taxon>Peptococcaceae</taxon>
        <taxon>Desulforamulus</taxon>
    </lineage>
</organism>
<proteinExistence type="predicted"/>
<dbReference type="KEGG" id="dru:Desru_2056"/>
<evidence type="ECO:0000313" key="1">
    <source>
        <dbReference type="EMBL" id="AEG60309.1"/>
    </source>
</evidence>
<dbReference type="Proteomes" id="UP000009234">
    <property type="component" value="Chromosome"/>
</dbReference>
<reference evidence="2" key="1">
    <citation type="submission" date="2011-05" db="EMBL/GenBank/DDBJ databases">
        <title>Complete sequence of Desulfotomaculum ruminis DSM 2154.</title>
        <authorList>
            <person name="Lucas S."/>
            <person name="Copeland A."/>
            <person name="Lapidus A."/>
            <person name="Cheng J.-F."/>
            <person name="Goodwin L."/>
            <person name="Pitluck S."/>
            <person name="Lu M."/>
            <person name="Detter J.C."/>
            <person name="Han C."/>
            <person name="Tapia R."/>
            <person name="Land M."/>
            <person name="Hauser L."/>
            <person name="Kyrpides N."/>
            <person name="Ivanova N."/>
            <person name="Mikhailova N."/>
            <person name="Pagani I."/>
            <person name="Stams A.J.M."/>
            <person name="Plugge C.M."/>
            <person name="Muyzer G."/>
            <person name="Kuever J."/>
            <person name="Parshina S.N."/>
            <person name="Ivanova A.E."/>
            <person name="Nazina T.N."/>
            <person name="Brambilla E."/>
            <person name="Spring S."/>
            <person name="Klenk H.-P."/>
            <person name="Woyke T."/>
        </authorList>
    </citation>
    <scope>NUCLEOTIDE SEQUENCE [LARGE SCALE GENOMIC DNA]</scope>
    <source>
        <strain evidence="2">ATCC 23193 / DSM 2154 / NCIB 8452 / DL</strain>
    </source>
</reference>
<evidence type="ECO:0000313" key="2">
    <source>
        <dbReference type="Proteomes" id="UP000009234"/>
    </source>
</evidence>
<dbReference type="STRING" id="696281.Desru_2056"/>